<dbReference type="eggNOG" id="ENOG502S98H">
    <property type="taxonomic scope" value="Eukaryota"/>
</dbReference>
<feature type="transmembrane region" description="Helical" evidence="8">
    <location>
        <begin position="97"/>
        <end position="114"/>
    </location>
</feature>
<dbReference type="EMBL" id="KI632223">
    <property type="protein sequence ID" value="EYU21863.1"/>
    <property type="molecule type" value="Genomic_DNA"/>
</dbReference>
<name>A0A022Q3S5_ERYGU</name>
<comment type="similarity">
    <text evidence="2 8">Belongs to the Casparian strip membrane proteins (CASP) family.</text>
</comment>
<dbReference type="Pfam" id="PF04535">
    <property type="entry name" value="CASP_dom"/>
    <property type="match status" value="1"/>
</dbReference>
<dbReference type="OMA" id="MPEFDFY"/>
<dbReference type="KEGG" id="egt:105975535"/>
<evidence type="ECO:0000256" key="1">
    <source>
        <dbReference type="ARBA" id="ARBA00004651"/>
    </source>
</evidence>
<keyword evidence="6 8" id="KW-1133">Transmembrane helix</keyword>
<proteinExistence type="inferred from homology"/>
<keyword evidence="4 8" id="KW-1003">Cell membrane</keyword>
<keyword evidence="7 8" id="KW-0472">Membrane</keyword>
<accession>A0A022Q3S5</accession>
<feature type="transmembrane region" description="Helical" evidence="8">
    <location>
        <begin position="12"/>
        <end position="32"/>
    </location>
</feature>
<feature type="transmembrane region" description="Helical" evidence="8">
    <location>
        <begin position="52"/>
        <end position="76"/>
    </location>
</feature>
<gene>
    <name evidence="10" type="ORF">MIMGU_mgv1a025445mg</name>
</gene>
<dbReference type="PhylomeDB" id="A0A022Q3S5"/>
<keyword evidence="11" id="KW-1185">Reference proteome</keyword>
<dbReference type="PANTHER" id="PTHR33573:SF17">
    <property type="entry name" value="CASP-LIKE PROTEIN 4D1"/>
    <property type="match status" value="1"/>
</dbReference>
<comment type="subunit">
    <text evidence="3 8">Homodimer and heterodimers.</text>
</comment>
<evidence type="ECO:0000256" key="4">
    <source>
        <dbReference type="ARBA" id="ARBA00022475"/>
    </source>
</evidence>
<dbReference type="AlphaFoldDB" id="A0A022Q3S5"/>
<evidence type="ECO:0000313" key="11">
    <source>
        <dbReference type="Proteomes" id="UP000030748"/>
    </source>
</evidence>
<evidence type="ECO:0000256" key="2">
    <source>
        <dbReference type="ARBA" id="ARBA00007651"/>
    </source>
</evidence>
<keyword evidence="5 8" id="KW-0812">Transmembrane</keyword>
<evidence type="ECO:0000256" key="5">
    <source>
        <dbReference type="ARBA" id="ARBA00022692"/>
    </source>
</evidence>
<evidence type="ECO:0000313" key="10">
    <source>
        <dbReference type="EMBL" id="EYU21863.1"/>
    </source>
</evidence>
<organism evidence="10 11">
    <name type="scientific">Erythranthe guttata</name>
    <name type="common">Yellow monkey flower</name>
    <name type="synonym">Mimulus guttatus</name>
    <dbReference type="NCBI Taxonomy" id="4155"/>
    <lineage>
        <taxon>Eukaryota</taxon>
        <taxon>Viridiplantae</taxon>
        <taxon>Streptophyta</taxon>
        <taxon>Embryophyta</taxon>
        <taxon>Tracheophyta</taxon>
        <taxon>Spermatophyta</taxon>
        <taxon>Magnoliopsida</taxon>
        <taxon>eudicotyledons</taxon>
        <taxon>Gunneridae</taxon>
        <taxon>Pentapetalae</taxon>
        <taxon>asterids</taxon>
        <taxon>lamiids</taxon>
        <taxon>Lamiales</taxon>
        <taxon>Phrymaceae</taxon>
        <taxon>Erythranthe</taxon>
    </lineage>
</organism>
<evidence type="ECO:0000256" key="7">
    <source>
        <dbReference type="ARBA" id="ARBA00023136"/>
    </source>
</evidence>
<protein>
    <recommendedName>
        <fullName evidence="8">CASP-like protein</fullName>
    </recommendedName>
</protein>
<dbReference type="InterPro" id="IPR006702">
    <property type="entry name" value="CASP_dom"/>
</dbReference>
<evidence type="ECO:0000259" key="9">
    <source>
        <dbReference type="Pfam" id="PF04535"/>
    </source>
</evidence>
<dbReference type="PANTHER" id="PTHR33573">
    <property type="entry name" value="CASP-LIKE PROTEIN 4A4"/>
    <property type="match status" value="1"/>
</dbReference>
<dbReference type="GO" id="GO:0005886">
    <property type="term" value="C:plasma membrane"/>
    <property type="evidence" value="ECO:0007669"/>
    <property type="project" value="UniProtKB-SubCell"/>
</dbReference>
<feature type="domain" description="Casparian strip membrane protein" evidence="9">
    <location>
        <begin position="9"/>
        <end position="147"/>
    </location>
</feature>
<reference evidence="10 11" key="1">
    <citation type="journal article" date="2013" name="Proc. Natl. Acad. Sci. U.S.A.">
        <title>Fine-scale variation in meiotic recombination in Mimulus inferred from population shotgun sequencing.</title>
        <authorList>
            <person name="Hellsten U."/>
            <person name="Wright K.M."/>
            <person name="Jenkins J."/>
            <person name="Shu S."/>
            <person name="Yuan Y."/>
            <person name="Wessler S.R."/>
            <person name="Schmutz J."/>
            <person name="Willis J.H."/>
            <person name="Rokhsar D.S."/>
        </authorList>
    </citation>
    <scope>NUCLEOTIDE SEQUENCE [LARGE SCALE GENOMIC DNA]</scope>
    <source>
        <strain evidence="11">cv. DUN x IM62</strain>
    </source>
</reference>
<comment type="subcellular location">
    <subcellularLocation>
        <location evidence="1 8">Cell membrane</location>
        <topology evidence="1 8">Multi-pass membrane protein</topology>
    </subcellularLocation>
</comment>
<evidence type="ECO:0000256" key="6">
    <source>
        <dbReference type="ARBA" id="ARBA00022989"/>
    </source>
</evidence>
<evidence type="ECO:0000256" key="8">
    <source>
        <dbReference type="RuleBase" id="RU361233"/>
    </source>
</evidence>
<evidence type="ECO:0000256" key="3">
    <source>
        <dbReference type="ARBA" id="ARBA00011489"/>
    </source>
</evidence>
<feature type="transmembrane region" description="Helical" evidence="8">
    <location>
        <begin position="134"/>
        <end position="155"/>
    </location>
</feature>
<dbReference type="OrthoDB" id="685197at2759"/>
<sequence>MASSAAVLKTILSLRILTLLALAASVVIMALNNYTDEDATKTKFTDVIAFRYVFACGAIGFLYTIFQIPFAIYNVVQEKRWIRNGCLQEFDFYGDKVVAFLLASGVGVGFGVTFEFKRTFGELLGDKDLKFLNMGTVSTGLLLAGFVFMALLTVFSSNRRASSSKKGFF</sequence>
<dbReference type="Proteomes" id="UP000030748">
    <property type="component" value="Unassembled WGS sequence"/>
</dbReference>